<gene>
    <name evidence="14" type="ORF">AC482_00970</name>
</gene>
<dbReference type="SUPFAM" id="SSF54862">
    <property type="entry name" value="4Fe-4S ferredoxins"/>
    <property type="match status" value="1"/>
</dbReference>
<organism evidence="14 15">
    <name type="scientific">miscellaneous Crenarchaeota group-15 archaeon DG-45</name>
    <dbReference type="NCBI Taxonomy" id="1685127"/>
    <lineage>
        <taxon>Archaea</taxon>
        <taxon>Candidatus Bathyarchaeota</taxon>
        <taxon>MCG-15</taxon>
    </lineage>
</organism>
<evidence type="ECO:0000313" key="14">
    <source>
        <dbReference type="EMBL" id="KON31367.1"/>
    </source>
</evidence>
<feature type="domain" description="4Fe-4S ferredoxin-type" evidence="13">
    <location>
        <begin position="338"/>
        <end position="364"/>
    </location>
</feature>
<name>A0A0M0BRZ6_9ARCH</name>
<accession>A0A0M0BRZ6</accession>
<evidence type="ECO:0000256" key="6">
    <source>
        <dbReference type="ARBA" id="ARBA00018101"/>
    </source>
</evidence>
<keyword evidence="7" id="KW-0560">Oxidoreductase</keyword>
<sequence length="395" mass="41637">MPDLSVEFAGVHLRNPIIAASATPTWNADAMKRAVDAGFGGVVAKSLFGDSASTGRRFPRPRFKLYGWREHPGYPDEKARCFTLHSLEDCSPFGYEEYAEDIDRAKGLVGERGAVIASISGSSFEEWEELCDVVNGTEADMCEVNISCPFAADMGLEMGAGAAGLTPEIAKVVDRNLAIPFSAKLTPEVPDLVAVARGAEAAGADALTVQARISGIMIDIESAAPVGWGSIGGYGGPYLLGYGLKGVSAVASEVGIPVCGVSGVWDWEDIVRYVMVGAAAVQSATAVMLRGYAVAGRWLRGITGWMEGKGYEAIRDLRGAALGNIRSTRDVARAPEGVHVAVEKEKCIGCGECVVSCFYDAVALWGGKAVIDRDACDVCGMCLEKCPTGAVHLLR</sequence>
<dbReference type="SUPFAM" id="SSF51395">
    <property type="entry name" value="FMN-linked oxidoreductases"/>
    <property type="match status" value="1"/>
</dbReference>
<evidence type="ECO:0000256" key="11">
    <source>
        <dbReference type="ARBA" id="ARBA00032722"/>
    </source>
</evidence>
<dbReference type="GO" id="GO:0006210">
    <property type="term" value="P:thymine catabolic process"/>
    <property type="evidence" value="ECO:0007669"/>
    <property type="project" value="TreeGrafter"/>
</dbReference>
<dbReference type="EMBL" id="LFWZ01000006">
    <property type="protein sequence ID" value="KON31367.1"/>
    <property type="molecule type" value="Genomic_DNA"/>
</dbReference>
<dbReference type="PANTHER" id="PTHR43073">
    <property type="entry name" value="DIHYDROPYRIMIDINE DEHYDROGENASE [NADP(+)]"/>
    <property type="match status" value="1"/>
</dbReference>
<dbReference type="GO" id="GO:0006212">
    <property type="term" value="P:uracil catabolic process"/>
    <property type="evidence" value="ECO:0007669"/>
    <property type="project" value="TreeGrafter"/>
</dbReference>
<evidence type="ECO:0000256" key="4">
    <source>
        <dbReference type="ARBA" id="ARBA00011669"/>
    </source>
</evidence>
<dbReference type="InterPro" id="IPR013785">
    <property type="entry name" value="Aldolase_TIM"/>
</dbReference>
<proteinExistence type="inferred from homology"/>
<reference evidence="14 15" key="1">
    <citation type="submission" date="2015-06" db="EMBL/GenBank/DDBJ databases">
        <title>New insights into the roles of widespread benthic archaea in carbon and nitrogen cycling.</title>
        <authorList>
            <person name="Lazar C.S."/>
            <person name="Baker B.J."/>
            <person name="Seitz K.W."/>
            <person name="Hyde A.S."/>
            <person name="Dick G.J."/>
            <person name="Hinrichs K.-U."/>
            <person name="Teske A.P."/>
        </authorList>
    </citation>
    <scope>NUCLEOTIDE SEQUENCE [LARGE SCALE GENOMIC DNA]</scope>
    <source>
        <strain evidence="14">DG-45</strain>
    </source>
</reference>
<dbReference type="InterPro" id="IPR017900">
    <property type="entry name" value="4Fe4S_Fe_S_CS"/>
</dbReference>
<dbReference type="EC" id="1.3.1.14" evidence="5"/>
<dbReference type="AlphaFoldDB" id="A0A0M0BRZ6"/>
<dbReference type="Pfam" id="PF01180">
    <property type="entry name" value="DHO_dh"/>
    <property type="match status" value="1"/>
</dbReference>
<evidence type="ECO:0000256" key="12">
    <source>
        <dbReference type="ARBA" id="ARBA00048996"/>
    </source>
</evidence>
<comment type="catalytic activity">
    <reaction evidence="12">
        <text>(S)-dihydroorotate + NAD(+) = orotate + NADH + H(+)</text>
        <dbReference type="Rhea" id="RHEA:13513"/>
        <dbReference type="ChEBI" id="CHEBI:15378"/>
        <dbReference type="ChEBI" id="CHEBI:30839"/>
        <dbReference type="ChEBI" id="CHEBI:30864"/>
        <dbReference type="ChEBI" id="CHEBI:57540"/>
        <dbReference type="ChEBI" id="CHEBI:57945"/>
        <dbReference type="EC" id="1.3.1.14"/>
    </reaction>
</comment>
<comment type="caution">
    <text evidence="14">The sequence shown here is derived from an EMBL/GenBank/DDBJ whole genome shotgun (WGS) entry which is preliminary data.</text>
</comment>
<evidence type="ECO:0000313" key="15">
    <source>
        <dbReference type="Proteomes" id="UP000037210"/>
    </source>
</evidence>
<dbReference type="InterPro" id="IPR005720">
    <property type="entry name" value="Dihydroorotate_DH_cat"/>
</dbReference>
<evidence type="ECO:0000259" key="13">
    <source>
        <dbReference type="PROSITE" id="PS51379"/>
    </source>
</evidence>
<dbReference type="PANTHER" id="PTHR43073:SF2">
    <property type="entry name" value="DIHYDROPYRIMIDINE DEHYDROGENASE [NADP(+)]"/>
    <property type="match status" value="1"/>
</dbReference>
<dbReference type="PROSITE" id="PS00198">
    <property type="entry name" value="4FE4S_FER_1"/>
    <property type="match status" value="1"/>
</dbReference>
<dbReference type="GO" id="GO:0050661">
    <property type="term" value="F:NADP binding"/>
    <property type="evidence" value="ECO:0007669"/>
    <property type="project" value="TreeGrafter"/>
</dbReference>
<dbReference type="InterPro" id="IPR017896">
    <property type="entry name" value="4Fe4S_Fe-S-bd"/>
</dbReference>
<comment type="function">
    <text evidence="1">Catalyzes the conversion of dihydroorotate to orotate with NAD(+) as electron acceptor.</text>
</comment>
<dbReference type="Proteomes" id="UP000037210">
    <property type="component" value="Unassembled WGS sequence"/>
</dbReference>
<comment type="pathway">
    <text evidence="2">Pyrimidine metabolism; UMP biosynthesis via de novo pathway; orotate from (S)-dihydroorotate (NAD(+) route): step 1/1.</text>
</comment>
<dbReference type="GO" id="GO:0002058">
    <property type="term" value="F:uracil binding"/>
    <property type="evidence" value="ECO:0007669"/>
    <property type="project" value="TreeGrafter"/>
</dbReference>
<evidence type="ECO:0000256" key="7">
    <source>
        <dbReference type="ARBA" id="ARBA00023002"/>
    </source>
</evidence>
<dbReference type="PROSITE" id="PS51379">
    <property type="entry name" value="4FE4S_FER_2"/>
    <property type="match status" value="2"/>
</dbReference>
<evidence type="ECO:0000256" key="8">
    <source>
        <dbReference type="ARBA" id="ARBA00029718"/>
    </source>
</evidence>
<dbReference type="GO" id="GO:0004589">
    <property type="term" value="F:dihydroorotate dehydrogenase (NAD+) activity"/>
    <property type="evidence" value="ECO:0007669"/>
    <property type="project" value="UniProtKB-EC"/>
</dbReference>
<dbReference type="GO" id="GO:0005737">
    <property type="term" value="C:cytoplasm"/>
    <property type="evidence" value="ECO:0007669"/>
    <property type="project" value="InterPro"/>
</dbReference>
<feature type="domain" description="4Fe-4S ferredoxin-type" evidence="13">
    <location>
        <begin position="367"/>
        <end position="395"/>
    </location>
</feature>
<evidence type="ECO:0000256" key="5">
    <source>
        <dbReference type="ARBA" id="ARBA00012061"/>
    </source>
</evidence>
<dbReference type="Pfam" id="PF12838">
    <property type="entry name" value="Fer4_7"/>
    <property type="match status" value="1"/>
</dbReference>
<evidence type="ECO:0000256" key="10">
    <source>
        <dbReference type="ARBA" id="ARBA00032046"/>
    </source>
</evidence>
<evidence type="ECO:0000256" key="2">
    <source>
        <dbReference type="ARBA" id="ARBA00004715"/>
    </source>
</evidence>
<evidence type="ECO:0000256" key="3">
    <source>
        <dbReference type="ARBA" id="ARBA00010804"/>
    </source>
</evidence>
<evidence type="ECO:0000256" key="1">
    <source>
        <dbReference type="ARBA" id="ARBA00003616"/>
    </source>
</evidence>
<dbReference type="Gene3D" id="3.30.70.20">
    <property type="match status" value="1"/>
</dbReference>
<dbReference type="Gene3D" id="3.20.20.70">
    <property type="entry name" value="Aldolase class I"/>
    <property type="match status" value="1"/>
</dbReference>
<evidence type="ECO:0000256" key="9">
    <source>
        <dbReference type="ARBA" id="ARBA00030119"/>
    </source>
</evidence>
<protein>
    <recommendedName>
        <fullName evidence="6">Dihydroorotate dehydrogenase B (NAD(+)), catalytic subunit</fullName>
        <ecNumber evidence="5">1.3.1.14</ecNumber>
    </recommendedName>
    <alternativeName>
        <fullName evidence="8">Dihydroorotate oxidase B</fullName>
    </alternativeName>
    <alternativeName>
        <fullName evidence="11">Dihydrothymine dehydrogenase</fullName>
    </alternativeName>
    <alternativeName>
        <fullName evidence="9">Dihydrouracil dehydrogenase</fullName>
    </alternativeName>
    <alternativeName>
        <fullName evidence="10">Orotate reductase (NADH)</fullName>
    </alternativeName>
</protein>
<comment type="similarity">
    <text evidence="3">Belongs to the dihydropyrimidine dehydrogenase family.</text>
</comment>
<comment type="subunit">
    <text evidence="4">Heterotetramer of 2 PyrK and 2 PyrD type B subunits.</text>
</comment>